<name>A0A9D4E0X2_DREPO</name>
<dbReference type="AlphaFoldDB" id="A0A9D4E0X2"/>
<keyword evidence="1" id="KW-1133">Transmembrane helix</keyword>
<keyword evidence="1" id="KW-0472">Membrane</keyword>
<proteinExistence type="predicted"/>
<accession>A0A9D4E0X2</accession>
<evidence type="ECO:0000313" key="4">
    <source>
        <dbReference type="Proteomes" id="UP000828390"/>
    </source>
</evidence>
<reference evidence="3" key="2">
    <citation type="submission" date="2020-11" db="EMBL/GenBank/DDBJ databases">
        <authorList>
            <person name="McCartney M.A."/>
            <person name="Auch B."/>
            <person name="Kono T."/>
            <person name="Mallez S."/>
            <person name="Becker A."/>
            <person name="Gohl D.M."/>
            <person name="Silverstein K.A.T."/>
            <person name="Koren S."/>
            <person name="Bechman K.B."/>
            <person name="Herman A."/>
            <person name="Abrahante J.E."/>
            <person name="Garbe J."/>
        </authorList>
    </citation>
    <scope>NUCLEOTIDE SEQUENCE</scope>
    <source>
        <strain evidence="3">Duluth1</strain>
        <tissue evidence="3">Whole animal</tissue>
    </source>
</reference>
<evidence type="ECO:0000313" key="3">
    <source>
        <dbReference type="EMBL" id="KAH3770040.1"/>
    </source>
</evidence>
<comment type="caution">
    <text evidence="3">The sequence shown here is derived from an EMBL/GenBank/DDBJ whole genome shotgun (WGS) entry which is preliminary data.</text>
</comment>
<organism evidence="3 4">
    <name type="scientific">Dreissena polymorpha</name>
    <name type="common">Zebra mussel</name>
    <name type="synonym">Mytilus polymorpha</name>
    <dbReference type="NCBI Taxonomy" id="45954"/>
    <lineage>
        <taxon>Eukaryota</taxon>
        <taxon>Metazoa</taxon>
        <taxon>Spiralia</taxon>
        <taxon>Lophotrochozoa</taxon>
        <taxon>Mollusca</taxon>
        <taxon>Bivalvia</taxon>
        <taxon>Autobranchia</taxon>
        <taxon>Heteroconchia</taxon>
        <taxon>Euheterodonta</taxon>
        <taxon>Imparidentia</taxon>
        <taxon>Neoheterodontei</taxon>
        <taxon>Myida</taxon>
        <taxon>Dreissenoidea</taxon>
        <taxon>Dreissenidae</taxon>
        <taxon>Dreissena</taxon>
    </lineage>
</organism>
<dbReference type="EMBL" id="JAIWYP010000009">
    <property type="protein sequence ID" value="KAH3770040.1"/>
    <property type="molecule type" value="Genomic_DNA"/>
</dbReference>
<protein>
    <submittedName>
        <fullName evidence="3">Uncharacterized protein</fullName>
    </submittedName>
</protein>
<evidence type="ECO:0000256" key="2">
    <source>
        <dbReference type="SAM" id="SignalP"/>
    </source>
</evidence>
<keyword evidence="4" id="KW-1185">Reference proteome</keyword>
<feature type="signal peptide" evidence="2">
    <location>
        <begin position="1"/>
        <end position="16"/>
    </location>
</feature>
<sequence>MLYVLILAFFLSCVSCGERNALGLSARTNEDSVPLDPSRRSFLVSLGAVLVIPAVGSGVITGSYWGGRKAGWWKRGSTDVSLN</sequence>
<keyword evidence="1" id="KW-0812">Transmembrane</keyword>
<dbReference type="Proteomes" id="UP000828390">
    <property type="component" value="Unassembled WGS sequence"/>
</dbReference>
<feature type="chain" id="PRO_5038778898" evidence="2">
    <location>
        <begin position="17"/>
        <end position="83"/>
    </location>
</feature>
<gene>
    <name evidence="3" type="ORF">DPMN_171319</name>
</gene>
<feature type="transmembrane region" description="Helical" evidence="1">
    <location>
        <begin position="41"/>
        <end position="65"/>
    </location>
</feature>
<reference evidence="3" key="1">
    <citation type="journal article" date="2019" name="bioRxiv">
        <title>The Genome of the Zebra Mussel, Dreissena polymorpha: A Resource for Invasive Species Research.</title>
        <authorList>
            <person name="McCartney M.A."/>
            <person name="Auch B."/>
            <person name="Kono T."/>
            <person name="Mallez S."/>
            <person name="Zhang Y."/>
            <person name="Obille A."/>
            <person name="Becker A."/>
            <person name="Abrahante J.E."/>
            <person name="Garbe J."/>
            <person name="Badalamenti J.P."/>
            <person name="Herman A."/>
            <person name="Mangelson H."/>
            <person name="Liachko I."/>
            <person name="Sullivan S."/>
            <person name="Sone E.D."/>
            <person name="Koren S."/>
            <person name="Silverstein K.A.T."/>
            <person name="Beckman K.B."/>
            <person name="Gohl D.M."/>
        </authorList>
    </citation>
    <scope>NUCLEOTIDE SEQUENCE</scope>
    <source>
        <strain evidence="3">Duluth1</strain>
        <tissue evidence="3">Whole animal</tissue>
    </source>
</reference>
<keyword evidence="2" id="KW-0732">Signal</keyword>
<evidence type="ECO:0000256" key="1">
    <source>
        <dbReference type="SAM" id="Phobius"/>
    </source>
</evidence>